<evidence type="ECO:0000313" key="4">
    <source>
        <dbReference type="EMBL" id="APU13904.1"/>
    </source>
</evidence>
<dbReference type="InterPro" id="IPR019949">
    <property type="entry name" value="CmoO-like"/>
</dbReference>
<dbReference type="GO" id="GO:0005829">
    <property type="term" value="C:cytosol"/>
    <property type="evidence" value="ECO:0007669"/>
    <property type="project" value="TreeGrafter"/>
</dbReference>
<evidence type="ECO:0000313" key="5">
    <source>
        <dbReference type="Proteomes" id="UP000185511"/>
    </source>
</evidence>
<dbReference type="Gene3D" id="3.20.20.30">
    <property type="entry name" value="Luciferase-like domain"/>
    <property type="match status" value="1"/>
</dbReference>
<feature type="domain" description="Luciferase-like" evidence="3">
    <location>
        <begin position="70"/>
        <end position="362"/>
    </location>
</feature>
<dbReference type="PANTHER" id="PTHR30137:SF6">
    <property type="entry name" value="LUCIFERASE-LIKE MONOOXYGENASE"/>
    <property type="match status" value="1"/>
</dbReference>
<dbReference type="PANTHER" id="PTHR30137">
    <property type="entry name" value="LUCIFERASE-LIKE MONOOXYGENASE"/>
    <property type="match status" value="1"/>
</dbReference>
<evidence type="ECO:0000256" key="1">
    <source>
        <dbReference type="ARBA" id="ARBA00007789"/>
    </source>
</evidence>
<dbReference type="Pfam" id="PF00296">
    <property type="entry name" value="Bac_luciferase"/>
    <property type="match status" value="1"/>
</dbReference>
<protein>
    <submittedName>
        <fullName evidence="4">Luciferase family oxidoreductase, group 1</fullName>
    </submittedName>
</protein>
<keyword evidence="5" id="KW-1185">Reference proteome</keyword>
<proteinExistence type="predicted"/>
<evidence type="ECO:0000259" key="3">
    <source>
        <dbReference type="Pfam" id="PF00296"/>
    </source>
</evidence>
<dbReference type="KEGG" id="acad:UA74_09200"/>
<evidence type="ECO:0000256" key="2">
    <source>
        <dbReference type="SAM" id="MobiDB-lite"/>
    </source>
</evidence>
<feature type="compositionally biased region" description="Basic and acidic residues" evidence="2">
    <location>
        <begin position="1"/>
        <end position="17"/>
    </location>
</feature>
<dbReference type="InterPro" id="IPR050766">
    <property type="entry name" value="Bact_Lucif_Oxidored"/>
</dbReference>
<dbReference type="Proteomes" id="UP000185511">
    <property type="component" value="Chromosome"/>
</dbReference>
<gene>
    <name evidence="4" type="ORF">UA74_09200</name>
</gene>
<sequence length="397" mass="42353">MQPARDRRLEYGSRRTDAGLGCRRRPHVTRDSRHASSRQRSAAAGSSGLARALASRVTLSRSVPLSVLDLAPVVAGSTATEALRNTLDLARLAERLGYHRYWVAEHHNMPGIASSAPAVLIGQVAAHTSTMRVGSGGVMLPNHPPLVVAEQFGMLTAMHPGRIDLGIGRAPGTDQRTAAALRRTSNPLSVEDFPRQLAELIDYFDPSGGDPAWDVTAVPAPGNKPPVWLLGSSDYSATAAGMMGLPFSFAHHFSAQNTLPALAAYRRNFTPSADLAKPYAMVAVGVVVAETEEQARWLAGSQALAMVRLRSGRPGLLPSPKEAAEYPYTEAELAVVESWSASYVVGTPESVTAQLDELLARTEADELMVTSMIHGHTERLRSFELLAEIGGLTPAGS</sequence>
<dbReference type="InterPro" id="IPR036661">
    <property type="entry name" value="Luciferase-like_sf"/>
</dbReference>
<reference evidence="5" key="1">
    <citation type="submission" date="2016-06" db="EMBL/GenBank/DDBJ databases">
        <title>Complete genome sequence of Actinoalloteichus fjordicus DSM 46855 (=ADI127-17), type strain of the new species Actinoalloteichus fjordicus.</title>
        <authorList>
            <person name="Ruckert C."/>
            <person name="Nouioui I."/>
            <person name="Willmese J."/>
            <person name="van Wezel G."/>
            <person name="Klenk H.-P."/>
            <person name="Kalinowski J."/>
            <person name="Zotchev S.B."/>
        </authorList>
    </citation>
    <scope>NUCLEOTIDE SEQUENCE [LARGE SCALE GENOMIC DNA]</scope>
    <source>
        <strain evidence="5">ADI127-7</strain>
    </source>
</reference>
<accession>A0AAC9LCQ7</accession>
<dbReference type="EMBL" id="CP016076">
    <property type="protein sequence ID" value="APU13904.1"/>
    <property type="molecule type" value="Genomic_DNA"/>
</dbReference>
<feature type="region of interest" description="Disordered" evidence="2">
    <location>
        <begin position="1"/>
        <end position="47"/>
    </location>
</feature>
<feature type="compositionally biased region" description="Low complexity" evidence="2">
    <location>
        <begin position="38"/>
        <end position="47"/>
    </location>
</feature>
<dbReference type="InterPro" id="IPR011251">
    <property type="entry name" value="Luciferase-like_dom"/>
</dbReference>
<organism evidence="4 5">
    <name type="scientific">Actinoalloteichus fjordicus</name>
    <dbReference type="NCBI Taxonomy" id="1612552"/>
    <lineage>
        <taxon>Bacteria</taxon>
        <taxon>Bacillati</taxon>
        <taxon>Actinomycetota</taxon>
        <taxon>Actinomycetes</taxon>
        <taxon>Pseudonocardiales</taxon>
        <taxon>Pseudonocardiaceae</taxon>
        <taxon>Actinoalloteichus</taxon>
    </lineage>
</organism>
<comment type="similarity">
    <text evidence="1">To bacterial alkanal monooxygenase alpha and beta chains.</text>
</comment>
<dbReference type="AlphaFoldDB" id="A0AAC9LCQ7"/>
<dbReference type="FunFam" id="3.20.20.30:FF:000002">
    <property type="entry name" value="LLM class flavin-dependent oxidoreductase"/>
    <property type="match status" value="1"/>
</dbReference>
<dbReference type="SUPFAM" id="SSF51679">
    <property type="entry name" value="Bacterial luciferase-like"/>
    <property type="match status" value="1"/>
</dbReference>
<dbReference type="NCBIfam" id="TIGR03558">
    <property type="entry name" value="oxido_grp_1"/>
    <property type="match status" value="1"/>
</dbReference>
<dbReference type="CDD" id="cd00347">
    <property type="entry name" value="Flavin_utilizing_monoxygenases"/>
    <property type="match status" value="1"/>
</dbReference>
<dbReference type="GO" id="GO:0016705">
    <property type="term" value="F:oxidoreductase activity, acting on paired donors, with incorporation or reduction of molecular oxygen"/>
    <property type="evidence" value="ECO:0007669"/>
    <property type="project" value="InterPro"/>
</dbReference>
<name>A0AAC9LCQ7_9PSEU</name>